<dbReference type="Pfam" id="PF16413">
    <property type="entry name" value="Mlh1_C"/>
    <property type="match status" value="1"/>
</dbReference>
<proteinExistence type="inferred from homology"/>
<comment type="caution">
    <text evidence="8">The sequence shown here is derived from an EMBL/GenBank/DDBJ whole genome shotgun (WGS) entry which is preliminary data.</text>
</comment>
<organism evidence="8 9">
    <name type="scientific">Mortierella polycephala</name>
    <dbReference type="NCBI Taxonomy" id="41804"/>
    <lineage>
        <taxon>Eukaryota</taxon>
        <taxon>Fungi</taxon>
        <taxon>Fungi incertae sedis</taxon>
        <taxon>Mucoromycota</taxon>
        <taxon>Mortierellomycotina</taxon>
        <taxon>Mortierellomycetes</taxon>
        <taxon>Mortierellales</taxon>
        <taxon>Mortierellaceae</taxon>
        <taxon>Mortierella</taxon>
    </lineage>
</organism>
<dbReference type="GO" id="GO:0006298">
    <property type="term" value="P:mismatch repair"/>
    <property type="evidence" value="ECO:0007669"/>
    <property type="project" value="InterPro"/>
</dbReference>
<dbReference type="AlphaFoldDB" id="A0A9P6U658"/>
<evidence type="ECO:0000259" key="7">
    <source>
        <dbReference type="SMART" id="SM01340"/>
    </source>
</evidence>
<dbReference type="GO" id="GO:0030983">
    <property type="term" value="F:mismatched DNA binding"/>
    <property type="evidence" value="ECO:0007669"/>
    <property type="project" value="InterPro"/>
</dbReference>
<dbReference type="OrthoDB" id="10263226at2759"/>
<sequence>MSSDPYNNDNAGIPTIKRLDDVVVNRIAAGEIIHRPANALKELIENSLDAHSTSIQISVKDGGLKLLQIQDNGHGVKVEDMGIVCERFTTSKLRTFDDLSSMSTYGFRGEALASISHVSHVTITSKIKDSNCAYNQEHQQNPSLVQETMALKYPYVNYSHVLRPDPCTEPLVNKRLTKVYFQLQAEDLFYNVPTRRKALKNPTEEYNRILDIVNRYAIHNAGVSFTCRKVGSNTPDVHTTTSSTVVDNIRQIYGSSVANELLSLKQSFPIYPLKINGWISNANYSVKKFAFLLFINHRSVDSPAIRKAIESVYATYLPKNTHPWVYLSLEMDPKNVDVNVHPTKREVHFMNEEEVIATICDAIQERLGDANVSRNFMTQTLLPQVSVKNRTEELSMASKKPAPKVYEYNQVRTDSRAQTLDSFLVPSSPYSVSATSSHKRVKVGVERMEGIESDDDQEMQLRVGQEQEYQVSGRATDEETNSPGSPSTPSGSLISKIGQFKSNPLGKPGKPGGSPSHGRMVSSSNGQRLQSSRGEILSSNTRTRAPRTDVKLTSVLQLREEVRKQGHPILTPIFANHTFVGILDNQRGLIQNELALYLVNYEAVSEELFYQICLRDFSNFGFIRLSTPVDIKEMVRMALDDEQELMGKNEWPEELKPKDDIAKTVTKSLVGRREMLREYFSICITDQGQLSAIPMMIRGYIPNLEKLPDFLWRLGSEIDWTTEKTCFQTLSRELAIFYSTQPERVEDPFALEDSSDETMEDEGKSPQELQDAHFQHMVSTLVFPAFKRYFIPPKSLIEKSGMVVQVAQVKDLYKVFERC</sequence>
<feature type="domain" description="DNA mismatch repair protein S5" evidence="7">
    <location>
        <begin position="249"/>
        <end position="368"/>
    </location>
</feature>
<dbReference type="InterPro" id="IPR038973">
    <property type="entry name" value="MutL/Mlh/Pms-like"/>
</dbReference>
<dbReference type="InterPro" id="IPR032189">
    <property type="entry name" value="Mlh1_C"/>
</dbReference>
<feature type="region of interest" description="Disordered" evidence="6">
    <location>
        <begin position="450"/>
        <end position="545"/>
    </location>
</feature>
<comment type="subcellular location">
    <subcellularLocation>
        <location evidence="1">Nucleus</location>
    </subcellularLocation>
</comment>
<dbReference type="InterPro" id="IPR014762">
    <property type="entry name" value="DNA_mismatch_repair_CS"/>
</dbReference>
<dbReference type="SMART" id="SM01340">
    <property type="entry name" value="DNA_mis_repair"/>
    <property type="match status" value="1"/>
</dbReference>
<feature type="compositionally biased region" description="Low complexity" evidence="6">
    <location>
        <begin position="501"/>
        <end position="516"/>
    </location>
</feature>
<keyword evidence="5" id="KW-0539">Nucleus</keyword>
<evidence type="ECO:0000256" key="6">
    <source>
        <dbReference type="SAM" id="MobiDB-lite"/>
    </source>
</evidence>
<protein>
    <submittedName>
        <fullName evidence="8">DNA mismatch repair protein</fullName>
    </submittedName>
</protein>
<evidence type="ECO:0000256" key="3">
    <source>
        <dbReference type="ARBA" id="ARBA00022763"/>
    </source>
</evidence>
<dbReference type="GO" id="GO:0140664">
    <property type="term" value="F:ATP-dependent DNA damage sensor activity"/>
    <property type="evidence" value="ECO:0007669"/>
    <property type="project" value="InterPro"/>
</dbReference>
<dbReference type="FunFam" id="3.30.230.10:FF:000014">
    <property type="entry name" value="DNA mismatch repair protein Mlh1"/>
    <property type="match status" value="1"/>
</dbReference>
<dbReference type="GO" id="GO:0016887">
    <property type="term" value="F:ATP hydrolysis activity"/>
    <property type="evidence" value="ECO:0007669"/>
    <property type="project" value="InterPro"/>
</dbReference>
<dbReference type="CDD" id="cd16926">
    <property type="entry name" value="HATPase_MutL-MLH-PMS-like"/>
    <property type="match status" value="1"/>
</dbReference>
<dbReference type="SUPFAM" id="SSF54211">
    <property type="entry name" value="Ribosomal protein S5 domain 2-like"/>
    <property type="match status" value="1"/>
</dbReference>
<keyword evidence="3" id="KW-0227">DNA damage</keyword>
<keyword evidence="4" id="KW-0234">DNA repair</keyword>
<dbReference type="NCBIfam" id="TIGR00585">
    <property type="entry name" value="mutl"/>
    <property type="match status" value="2"/>
</dbReference>
<feature type="compositionally biased region" description="Polar residues" evidence="6">
    <location>
        <begin position="521"/>
        <end position="543"/>
    </location>
</feature>
<evidence type="ECO:0000313" key="8">
    <source>
        <dbReference type="EMBL" id="KAG0261361.1"/>
    </source>
</evidence>
<dbReference type="CDD" id="cd03483">
    <property type="entry name" value="MutL_Trans_MLH1"/>
    <property type="match status" value="1"/>
</dbReference>
<evidence type="ECO:0000256" key="1">
    <source>
        <dbReference type="ARBA" id="ARBA00004123"/>
    </source>
</evidence>
<dbReference type="GO" id="GO:0005524">
    <property type="term" value="F:ATP binding"/>
    <property type="evidence" value="ECO:0007669"/>
    <property type="project" value="InterPro"/>
</dbReference>
<evidence type="ECO:0000313" key="9">
    <source>
        <dbReference type="Proteomes" id="UP000726737"/>
    </source>
</evidence>
<dbReference type="PROSITE" id="PS00058">
    <property type="entry name" value="DNA_MISMATCH_REPAIR_1"/>
    <property type="match status" value="1"/>
</dbReference>
<dbReference type="PANTHER" id="PTHR10073">
    <property type="entry name" value="DNA MISMATCH REPAIR PROTEIN MLH, PMS, MUTL"/>
    <property type="match status" value="1"/>
</dbReference>
<keyword evidence="9" id="KW-1185">Reference proteome</keyword>
<feature type="compositionally biased region" description="Low complexity" evidence="6">
    <location>
        <begin position="482"/>
        <end position="492"/>
    </location>
</feature>
<dbReference type="InterPro" id="IPR002099">
    <property type="entry name" value="MutL/Mlh/PMS"/>
</dbReference>
<name>A0A9P6U658_9FUNG</name>
<dbReference type="InterPro" id="IPR013507">
    <property type="entry name" value="DNA_mismatch_S5_2-like"/>
</dbReference>
<accession>A0A9P6U658</accession>
<dbReference type="GO" id="GO:0032389">
    <property type="term" value="C:MutLalpha complex"/>
    <property type="evidence" value="ECO:0007669"/>
    <property type="project" value="TreeGrafter"/>
</dbReference>
<dbReference type="Gene3D" id="3.30.230.10">
    <property type="match status" value="1"/>
</dbReference>
<dbReference type="SUPFAM" id="SSF55874">
    <property type="entry name" value="ATPase domain of HSP90 chaperone/DNA topoisomerase II/histidine kinase"/>
    <property type="match status" value="1"/>
</dbReference>
<dbReference type="InterPro" id="IPR036890">
    <property type="entry name" value="HATPase_C_sf"/>
</dbReference>
<evidence type="ECO:0000256" key="5">
    <source>
        <dbReference type="ARBA" id="ARBA00023242"/>
    </source>
</evidence>
<comment type="similarity">
    <text evidence="2">Belongs to the DNA mismatch repair MutL/HexB family.</text>
</comment>
<dbReference type="EMBL" id="JAAAJA010000126">
    <property type="protein sequence ID" value="KAG0261361.1"/>
    <property type="molecule type" value="Genomic_DNA"/>
</dbReference>
<evidence type="ECO:0000256" key="2">
    <source>
        <dbReference type="ARBA" id="ARBA00006082"/>
    </source>
</evidence>
<dbReference type="Pfam" id="PF01119">
    <property type="entry name" value="DNA_mis_repair"/>
    <property type="match status" value="1"/>
</dbReference>
<reference evidence="8" key="1">
    <citation type="journal article" date="2020" name="Fungal Divers.">
        <title>Resolving the Mortierellaceae phylogeny through synthesis of multi-gene phylogenetics and phylogenomics.</title>
        <authorList>
            <person name="Vandepol N."/>
            <person name="Liber J."/>
            <person name="Desiro A."/>
            <person name="Na H."/>
            <person name="Kennedy M."/>
            <person name="Barry K."/>
            <person name="Grigoriev I.V."/>
            <person name="Miller A.N."/>
            <person name="O'Donnell K."/>
            <person name="Stajich J.E."/>
            <person name="Bonito G."/>
        </authorList>
    </citation>
    <scope>NUCLEOTIDE SEQUENCE</scope>
    <source>
        <strain evidence="8">KOD948</strain>
    </source>
</reference>
<dbReference type="Proteomes" id="UP000726737">
    <property type="component" value="Unassembled WGS sequence"/>
</dbReference>
<dbReference type="Pfam" id="PF13589">
    <property type="entry name" value="HATPase_c_3"/>
    <property type="match status" value="1"/>
</dbReference>
<evidence type="ECO:0000256" key="4">
    <source>
        <dbReference type="ARBA" id="ARBA00023204"/>
    </source>
</evidence>
<dbReference type="FunFam" id="3.30.565.10:FF:000109">
    <property type="entry name" value="Related to MLH1-DNA mismatch repair protein"/>
    <property type="match status" value="1"/>
</dbReference>
<dbReference type="PANTHER" id="PTHR10073:SF12">
    <property type="entry name" value="DNA MISMATCH REPAIR PROTEIN MLH1"/>
    <property type="match status" value="1"/>
</dbReference>
<dbReference type="InterPro" id="IPR020568">
    <property type="entry name" value="Ribosomal_Su5_D2-typ_SF"/>
</dbReference>
<dbReference type="Gene3D" id="3.30.565.10">
    <property type="entry name" value="Histidine kinase-like ATPase, C-terminal domain"/>
    <property type="match status" value="1"/>
</dbReference>
<gene>
    <name evidence="8" type="primary">MLH1</name>
    <name evidence="8" type="ORF">BG011_001074</name>
</gene>
<dbReference type="InterPro" id="IPR014721">
    <property type="entry name" value="Ribsml_uS5_D2-typ_fold_subgr"/>
</dbReference>